<dbReference type="SUPFAM" id="SSF63411">
    <property type="entry name" value="LuxS/MPP-like metallohydrolase"/>
    <property type="match status" value="2"/>
</dbReference>
<dbReference type="InterPro" id="IPR011765">
    <property type="entry name" value="Pept_M16_N"/>
</dbReference>
<evidence type="ECO:0000256" key="1">
    <source>
        <dbReference type="ARBA" id="ARBA00007261"/>
    </source>
</evidence>
<proteinExistence type="inferred from homology"/>
<dbReference type="Pfam" id="PF05193">
    <property type="entry name" value="Peptidase_M16_C"/>
    <property type="match status" value="1"/>
</dbReference>
<evidence type="ECO:0000313" key="4">
    <source>
        <dbReference type="EMBL" id="CAB4547240.1"/>
    </source>
</evidence>
<dbReference type="InterPro" id="IPR001431">
    <property type="entry name" value="Pept_M16_Zn_BS"/>
</dbReference>
<dbReference type="GO" id="GO:0046872">
    <property type="term" value="F:metal ion binding"/>
    <property type="evidence" value="ECO:0007669"/>
    <property type="project" value="InterPro"/>
</dbReference>
<comment type="similarity">
    <text evidence="1">Belongs to the peptidase M16 family.</text>
</comment>
<dbReference type="GO" id="GO:0004222">
    <property type="term" value="F:metalloendopeptidase activity"/>
    <property type="evidence" value="ECO:0007669"/>
    <property type="project" value="InterPro"/>
</dbReference>
<feature type="domain" description="Peptidase M16 N-terminal" evidence="2">
    <location>
        <begin position="28"/>
        <end position="174"/>
    </location>
</feature>
<dbReference type="InterPro" id="IPR011249">
    <property type="entry name" value="Metalloenz_LuxS/M16"/>
</dbReference>
<dbReference type="PANTHER" id="PTHR11851">
    <property type="entry name" value="METALLOPROTEASE"/>
    <property type="match status" value="1"/>
</dbReference>
<dbReference type="Pfam" id="PF00675">
    <property type="entry name" value="Peptidase_M16"/>
    <property type="match status" value="1"/>
</dbReference>
<gene>
    <name evidence="4" type="ORF">UFOPK1503_00749</name>
    <name evidence="5" type="ORF">UFOPK1693_00732</name>
</gene>
<dbReference type="InterPro" id="IPR007863">
    <property type="entry name" value="Peptidase_M16_C"/>
</dbReference>
<organism evidence="5">
    <name type="scientific">freshwater metagenome</name>
    <dbReference type="NCBI Taxonomy" id="449393"/>
    <lineage>
        <taxon>unclassified sequences</taxon>
        <taxon>metagenomes</taxon>
        <taxon>ecological metagenomes</taxon>
    </lineage>
</organism>
<name>A0A6J6E7T7_9ZZZZ</name>
<sequence>MLLPKKASVEFTADEATVSKTVLDSGVRILTEHVQGAPSVAISMSVGVGSRDEKDSHLGSTHFLEHLLFKGTQRRSALDISIAFDSVGGSSNAATAKEYTSYYARVQNSALELATDVLLDMFTSATINQEDFETEKTVILEELAMNDDDPEDVAHEAFADALMPGTDLGRPIGGSKESILAVKRQQVVDHYQQHYQPKTLVVAAAGGVDHAQLVEIVQKQLSEVGWTHKSDPADRRLQEFRLPPPPEPFRFIEKDTQQSHLILGFQSPHSMDADRYALAIFNTILGGGMSSRLYQEIREKRGLAYSTYSYQHGYSDSGFFGLYAGCNSDNSEEAIKLMREQLLAISEQGVSEQEFDLALGNITGSLALRFEATLARMNRLVGVELGSGEYLAVSEVLAMFNEQTPEDVQRIAKKIAAAPSTLVAVGKNLSFLEKLA</sequence>
<reference evidence="5" key="1">
    <citation type="submission" date="2020-05" db="EMBL/GenBank/DDBJ databases">
        <authorList>
            <person name="Chiriac C."/>
            <person name="Salcher M."/>
            <person name="Ghai R."/>
            <person name="Kavagutti S V."/>
        </authorList>
    </citation>
    <scope>NUCLEOTIDE SEQUENCE</scope>
</reference>
<feature type="domain" description="Peptidase M16 C-terminal" evidence="3">
    <location>
        <begin position="182"/>
        <end position="358"/>
    </location>
</feature>
<dbReference type="Gene3D" id="3.30.830.10">
    <property type="entry name" value="Metalloenzyme, LuxS/M16 peptidase-like"/>
    <property type="match status" value="2"/>
</dbReference>
<accession>A0A6J6E7T7</accession>
<protein>
    <submittedName>
        <fullName evidence="5">Unannotated protein</fullName>
    </submittedName>
</protein>
<dbReference type="GO" id="GO:0006508">
    <property type="term" value="P:proteolysis"/>
    <property type="evidence" value="ECO:0007669"/>
    <property type="project" value="InterPro"/>
</dbReference>
<evidence type="ECO:0000259" key="2">
    <source>
        <dbReference type="Pfam" id="PF00675"/>
    </source>
</evidence>
<evidence type="ECO:0000313" key="5">
    <source>
        <dbReference type="EMBL" id="CAB4571314.1"/>
    </source>
</evidence>
<dbReference type="PROSITE" id="PS00143">
    <property type="entry name" value="INSULINASE"/>
    <property type="match status" value="1"/>
</dbReference>
<dbReference type="PANTHER" id="PTHR11851:SF49">
    <property type="entry name" value="MITOCHONDRIAL-PROCESSING PEPTIDASE SUBUNIT ALPHA"/>
    <property type="match status" value="1"/>
</dbReference>
<dbReference type="EMBL" id="CAEZTO010000008">
    <property type="protein sequence ID" value="CAB4571314.1"/>
    <property type="molecule type" value="Genomic_DNA"/>
</dbReference>
<dbReference type="InterPro" id="IPR050361">
    <property type="entry name" value="MPP/UQCRC_Complex"/>
</dbReference>
<dbReference type="AlphaFoldDB" id="A0A6J6E7T7"/>
<dbReference type="EMBL" id="CAEZST010000011">
    <property type="protein sequence ID" value="CAB4547240.1"/>
    <property type="molecule type" value="Genomic_DNA"/>
</dbReference>
<evidence type="ECO:0000259" key="3">
    <source>
        <dbReference type="Pfam" id="PF05193"/>
    </source>
</evidence>